<feature type="transmembrane region" description="Helical" evidence="6">
    <location>
        <begin position="86"/>
        <end position="107"/>
    </location>
</feature>
<keyword evidence="4 6" id="KW-0472">Membrane</keyword>
<comment type="caution">
    <text evidence="7">The sequence shown here is derived from an EMBL/GenBank/DDBJ whole genome shotgun (WGS) entry which is preliminary data.</text>
</comment>
<accession>A0AAE1E0W2</accession>
<evidence type="ECO:0000256" key="3">
    <source>
        <dbReference type="ARBA" id="ARBA00022989"/>
    </source>
</evidence>
<keyword evidence="2 6" id="KW-0812">Transmembrane</keyword>
<keyword evidence="3 6" id="KW-1133">Transmembrane helix</keyword>
<feature type="compositionally biased region" description="Basic and acidic residues" evidence="5">
    <location>
        <begin position="172"/>
        <end position="195"/>
    </location>
</feature>
<organism evidence="7 8">
    <name type="scientific">Elysia crispata</name>
    <name type="common">lettuce slug</name>
    <dbReference type="NCBI Taxonomy" id="231223"/>
    <lineage>
        <taxon>Eukaryota</taxon>
        <taxon>Metazoa</taxon>
        <taxon>Spiralia</taxon>
        <taxon>Lophotrochozoa</taxon>
        <taxon>Mollusca</taxon>
        <taxon>Gastropoda</taxon>
        <taxon>Heterobranchia</taxon>
        <taxon>Euthyneura</taxon>
        <taxon>Panpulmonata</taxon>
        <taxon>Sacoglossa</taxon>
        <taxon>Placobranchoidea</taxon>
        <taxon>Plakobranchidae</taxon>
        <taxon>Elysia</taxon>
    </lineage>
</organism>
<dbReference type="Proteomes" id="UP001283361">
    <property type="component" value="Unassembled WGS sequence"/>
</dbReference>
<dbReference type="Pfam" id="PF03619">
    <property type="entry name" value="Solute_trans_a"/>
    <property type="match status" value="1"/>
</dbReference>
<keyword evidence="8" id="KW-1185">Reference proteome</keyword>
<evidence type="ECO:0000313" key="7">
    <source>
        <dbReference type="EMBL" id="KAK3790201.1"/>
    </source>
</evidence>
<dbReference type="GO" id="GO:0016020">
    <property type="term" value="C:membrane"/>
    <property type="evidence" value="ECO:0007669"/>
    <property type="project" value="UniProtKB-SubCell"/>
</dbReference>
<evidence type="ECO:0000256" key="1">
    <source>
        <dbReference type="ARBA" id="ARBA00004141"/>
    </source>
</evidence>
<dbReference type="AlphaFoldDB" id="A0AAE1E0W2"/>
<comment type="subcellular location">
    <subcellularLocation>
        <location evidence="1">Membrane</location>
        <topology evidence="1">Multi-pass membrane protein</topology>
    </subcellularLocation>
</comment>
<dbReference type="EMBL" id="JAWDGP010001560">
    <property type="protein sequence ID" value="KAK3790201.1"/>
    <property type="molecule type" value="Genomic_DNA"/>
</dbReference>
<dbReference type="PANTHER" id="PTHR23423">
    <property type="entry name" value="ORGANIC SOLUTE TRANSPORTER-RELATED"/>
    <property type="match status" value="1"/>
</dbReference>
<evidence type="ECO:0000256" key="2">
    <source>
        <dbReference type="ARBA" id="ARBA00022692"/>
    </source>
</evidence>
<evidence type="ECO:0000256" key="4">
    <source>
        <dbReference type="ARBA" id="ARBA00023136"/>
    </source>
</evidence>
<sequence length="212" mass="24190">WEYDNPYPYLTTVRVVSVLVALHGLNVIVTPCLDAMKSLLIRPKFLSLRLSMMLYAIQGIVFDSLVQFTDLFDIRACLSEEVMGNFYQNLVFCIEMFLLTMLNFWSYRRILLPADEKDDIEGPGSEAIGDVGDCDIIKDLDMELQVGLEEIFNEKEGKQNVHDLGKEVTQSENKDIRKNSTENGHTKLTKDESKISKKNWADNPVDTLEGED</sequence>
<proteinExistence type="predicted"/>
<evidence type="ECO:0000256" key="5">
    <source>
        <dbReference type="SAM" id="MobiDB-lite"/>
    </source>
</evidence>
<feature type="transmembrane region" description="Helical" evidence="6">
    <location>
        <begin position="12"/>
        <end position="33"/>
    </location>
</feature>
<protein>
    <submittedName>
        <fullName evidence="7">Uncharacterized protein</fullName>
    </submittedName>
</protein>
<feature type="transmembrane region" description="Helical" evidence="6">
    <location>
        <begin position="45"/>
        <end position="66"/>
    </location>
</feature>
<dbReference type="InterPro" id="IPR005178">
    <property type="entry name" value="Ostalpha/TMEM184C"/>
</dbReference>
<name>A0AAE1E0W2_9GAST</name>
<evidence type="ECO:0000256" key="6">
    <source>
        <dbReference type="SAM" id="Phobius"/>
    </source>
</evidence>
<evidence type="ECO:0000313" key="8">
    <source>
        <dbReference type="Proteomes" id="UP001283361"/>
    </source>
</evidence>
<feature type="region of interest" description="Disordered" evidence="5">
    <location>
        <begin position="162"/>
        <end position="212"/>
    </location>
</feature>
<reference evidence="7" key="1">
    <citation type="journal article" date="2023" name="G3 (Bethesda)">
        <title>A reference genome for the long-term kleptoplast-retaining sea slug Elysia crispata morphotype clarki.</title>
        <authorList>
            <person name="Eastman K.E."/>
            <person name="Pendleton A.L."/>
            <person name="Shaikh M.A."/>
            <person name="Suttiyut T."/>
            <person name="Ogas R."/>
            <person name="Tomko P."/>
            <person name="Gavelis G."/>
            <person name="Widhalm J.R."/>
            <person name="Wisecaver J.H."/>
        </authorList>
    </citation>
    <scope>NUCLEOTIDE SEQUENCE</scope>
    <source>
        <strain evidence="7">ECLA1</strain>
    </source>
</reference>
<feature type="non-terminal residue" evidence="7">
    <location>
        <position position="212"/>
    </location>
</feature>
<gene>
    <name evidence="7" type="ORF">RRG08_057772</name>
</gene>